<name>A0A2U8DP41_9CLOT</name>
<dbReference type="PANTHER" id="PTHR39639">
    <property type="entry name" value="CHROMOSOME 16, WHOLE GENOME SHOTGUN SEQUENCE"/>
    <property type="match status" value="1"/>
</dbReference>
<evidence type="ECO:0000259" key="1">
    <source>
        <dbReference type="Pfam" id="PF03235"/>
    </source>
</evidence>
<dbReference type="PANTHER" id="PTHR39639:SF1">
    <property type="entry name" value="DUF262 DOMAIN-CONTAINING PROTEIN"/>
    <property type="match status" value="1"/>
</dbReference>
<gene>
    <name evidence="2" type="ORF">B9W14_08585</name>
</gene>
<dbReference type="InterPro" id="IPR004919">
    <property type="entry name" value="GmrSD_N"/>
</dbReference>
<keyword evidence="3" id="KW-1185">Reference proteome</keyword>
<sequence length="368" mass="43724">MNFKDWKVDSTPDTKALKTVCDEIDSALKDEGGINLDPEYQREYKFTQQDESLLIESIIMNIPIPIIYLSSDTRKIPYVANVIDGQHRLRAVYRFLKNQFALKGLEIYNELNDKKFKDLPIEMKNKLLYQSKLTFENIHVQDNPDLEIEIFKRYNKGTHPLSRQELRHTIYISRFNLWLNSKIKLFFNDEYYREFYNISKKRYADKSAHESICIMISILYFGLNKNYSTSPEYADAFMDFASKYENQGELIEKTEKLFDKINGFLMRLYDKYNIKYPYSKEIYGVESKNYKLQIPILMIISAFIHYLLENEIDIIKDSEFELIFKSIKNTLANSYLENDFKGSNTRPSALKETLDEMVRNFLEIKEKV</sequence>
<evidence type="ECO:0000313" key="2">
    <source>
        <dbReference type="EMBL" id="AWI04547.1"/>
    </source>
</evidence>
<dbReference type="KEGG" id="cdrk:B9W14_08585"/>
<dbReference type="Pfam" id="PF03235">
    <property type="entry name" value="GmrSD_N"/>
    <property type="match status" value="1"/>
</dbReference>
<protein>
    <recommendedName>
        <fullName evidence="1">GmrSD restriction endonucleases N-terminal domain-containing protein</fullName>
    </recommendedName>
</protein>
<dbReference type="OrthoDB" id="9770340at2"/>
<dbReference type="Proteomes" id="UP000244910">
    <property type="component" value="Chromosome"/>
</dbReference>
<dbReference type="EMBL" id="CP020953">
    <property type="protein sequence ID" value="AWI04547.1"/>
    <property type="molecule type" value="Genomic_DNA"/>
</dbReference>
<proteinExistence type="predicted"/>
<evidence type="ECO:0000313" key="3">
    <source>
        <dbReference type="Proteomes" id="UP000244910"/>
    </source>
</evidence>
<organism evidence="2 3">
    <name type="scientific">Clostridium drakei</name>
    <dbReference type="NCBI Taxonomy" id="332101"/>
    <lineage>
        <taxon>Bacteria</taxon>
        <taxon>Bacillati</taxon>
        <taxon>Bacillota</taxon>
        <taxon>Clostridia</taxon>
        <taxon>Eubacteriales</taxon>
        <taxon>Clostridiaceae</taxon>
        <taxon>Clostridium</taxon>
    </lineage>
</organism>
<reference evidence="3" key="1">
    <citation type="submission" date="2017-04" db="EMBL/GenBank/DDBJ databases">
        <authorList>
            <person name="Song Y."/>
            <person name="Cho B.-K."/>
        </authorList>
    </citation>
    <scope>NUCLEOTIDE SEQUENCE [LARGE SCALE GENOMIC DNA]</scope>
    <source>
        <strain evidence="3">SL1</strain>
    </source>
</reference>
<accession>A0A2U8DP41</accession>
<dbReference type="AlphaFoldDB" id="A0A2U8DP41"/>
<dbReference type="RefSeq" id="WP_032078017.1">
    <property type="nucleotide sequence ID" value="NZ_CP020953.1"/>
</dbReference>
<feature type="domain" description="GmrSD restriction endonucleases N-terminal" evidence="1">
    <location>
        <begin position="35"/>
        <end position="171"/>
    </location>
</feature>